<accession>A0A165BNU0</accession>
<evidence type="ECO:0000313" key="2">
    <source>
        <dbReference type="Proteomes" id="UP000076871"/>
    </source>
</evidence>
<dbReference type="AlphaFoldDB" id="A0A165BNU0"/>
<dbReference type="Proteomes" id="UP000076871">
    <property type="component" value="Unassembled WGS sequence"/>
</dbReference>
<dbReference type="EMBL" id="KV427665">
    <property type="protein sequence ID" value="KZT01382.1"/>
    <property type="molecule type" value="Genomic_DNA"/>
</dbReference>
<sequence>MSDKYFAYRCIPSTAAPELAPYAGKLSSFPSTRRLRVRPSIKSCSQRTARSFTRSVALTCGPPSILI</sequence>
<dbReference type="GeneID" id="63827029"/>
<evidence type="ECO:0000313" key="1">
    <source>
        <dbReference type="EMBL" id="KZT01382.1"/>
    </source>
</evidence>
<gene>
    <name evidence="1" type="ORF">LAESUDRAFT_731231</name>
</gene>
<reference evidence="1 2" key="1">
    <citation type="journal article" date="2016" name="Mol. Biol. Evol.">
        <title>Comparative Genomics of Early-Diverging Mushroom-Forming Fungi Provides Insights into the Origins of Lignocellulose Decay Capabilities.</title>
        <authorList>
            <person name="Nagy L.G."/>
            <person name="Riley R."/>
            <person name="Tritt A."/>
            <person name="Adam C."/>
            <person name="Daum C."/>
            <person name="Floudas D."/>
            <person name="Sun H."/>
            <person name="Yadav J.S."/>
            <person name="Pangilinan J."/>
            <person name="Larsson K.H."/>
            <person name="Matsuura K."/>
            <person name="Barry K."/>
            <person name="Labutti K."/>
            <person name="Kuo R."/>
            <person name="Ohm R.A."/>
            <person name="Bhattacharya S.S."/>
            <person name="Shirouzu T."/>
            <person name="Yoshinaga Y."/>
            <person name="Martin F.M."/>
            <person name="Grigoriev I.V."/>
            <person name="Hibbett D.S."/>
        </authorList>
    </citation>
    <scope>NUCLEOTIDE SEQUENCE [LARGE SCALE GENOMIC DNA]</scope>
    <source>
        <strain evidence="1 2">93-53</strain>
    </source>
</reference>
<organism evidence="1 2">
    <name type="scientific">Laetiporus sulphureus 93-53</name>
    <dbReference type="NCBI Taxonomy" id="1314785"/>
    <lineage>
        <taxon>Eukaryota</taxon>
        <taxon>Fungi</taxon>
        <taxon>Dikarya</taxon>
        <taxon>Basidiomycota</taxon>
        <taxon>Agaricomycotina</taxon>
        <taxon>Agaricomycetes</taxon>
        <taxon>Polyporales</taxon>
        <taxon>Laetiporus</taxon>
    </lineage>
</organism>
<proteinExistence type="predicted"/>
<name>A0A165BNU0_9APHY</name>
<dbReference type="RefSeq" id="XP_040759122.1">
    <property type="nucleotide sequence ID" value="XM_040910000.1"/>
</dbReference>
<keyword evidence="2" id="KW-1185">Reference proteome</keyword>
<dbReference type="InParanoid" id="A0A165BNU0"/>
<protein>
    <submittedName>
        <fullName evidence="1">Uncharacterized protein</fullName>
    </submittedName>
</protein>